<evidence type="ECO:0000256" key="3">
    <source>
        <dbReference type="PROSITE-ProRule" id="PRU00742"/>
    </source>
</evidence>
<feature type="signal peptide" evidence="5">
    <location>
        <begin position="1"/>
        <end position="20"/>
    </location>
</feature>
<evidence type="ECO:0008006" key="8">
    <source>
        <dbReference type="Google" id="ProtNLM"/>
    </source>
</evidence>
<gene>
    <name evidence="6" type="ORF">LODBEIA_P35720</name>
</gene>
<dbReference type="InterPro" id="IPR006035">
    <property type="entry name" value="Ureohydrolase"/>
</dbReference>
<dbReference type="PROSITE" id="PS51409">
    <property type="entry name" value="ARGINASE_2"/>
    <property type="match status" value="1"/>
</dbReference>
<evidence type="ECO:0000256" key="5">
    <source>
        <dbReference type="SAM" id="SignalP"/>
    </source>
</evidence>
<sequence>MKGLVLFAAALSSAQTILNAHSPSFLDQLYGELVHDAPNISHNRYLYQQQQLQPQTDEMDLVFSTNDQKQPDSYYAHIFNYHMKMRATIDLPDKDDVSDILVDQNMFGGIVTYAHLPHFHCIAKPSRDTKNKIDVAIIGAPFDTGVSFRPGARFGPDSIRSAAKRLGSAWNSPKKRPGYPVDPYDPSTHNYSIVDCGDVAMTPFDNRIALNQLYRGLRAISENYKNTGSVYAHPRVITLGGDHTITLMCLKNLYEQHGRKIKVLHFDSHIDTWDPKVLGGGITNYMSLNHGTFLHYAHELGLIQEGHGSNYHVGIRAPLIDTKYDSHHDSYCGFQIIGAADIDRIGVRGIVERLKQSYTEEDIKNDTPVYISVDIDVLDPAYAPGTGTMEVGGFTTRELLSILDGLKGSELGNHLVGCDVVEVSPPFDSNSGITSLAATAVIDSFLKIMVR</sequence>
<evidence type="ECO:0000313" key="6">
    <source>
        <dbReference type="EMBL" id="CAK9439464.1"/>
    </source>
</evidence>
<dbReference type="PANTHER" id="PTHR11358">
    <property type="entry name" value="ARGINASE/AGMATINASE"/>
    <property type="match status" value="1"/>
</dbReference>
<dbReference type="Pfam" id="PF00491">
    <property type="entry name" value="Arginase"/>
    <property type="match status" value="1"/>
</dbReference>
<dbReference type="Gene3D" id="3.40.800.10">
    <property type="entry name" value="Ureohydrolase domain"/>
    <property type="match status" value="1"/>
</dbReference>
<dbReference type="InterPro" id="IPR023696">
    <property type="entry name" value="Ureohydrolase_dom_sf"/>
</dbReference>
<dbReference type="CDD" id="cd11592">
    <property type="entry name" value="Agmatinase_PAH"/>
    <property type="match status" value="1"/>
</dbReference>
<reference evidence="6 7" key="1">
    <citation type="submission" date="2024-03" db="EMBL/GenBank/DDBJ databases">
        <authorList>
            <person name="Brejova B."/>
        </authorList>
    </citation>
    <scope>NUCLEOTIDE SEQUENCE [LARGE SCALE GENOMIC DNA]</scope>
    <source>
        <strain evidence="6 7">CBS 14171</strain>
    </source>
</reference>
<dbReference type="SUPFAM" id="SSF52768">
    <property type="entry name" value="Arginase/deacetylase"/>
    <property type="match status" value="1"/>
</dbReference>
<protein>
    <recommendedName>
        <fullName evidence="8">Agmatinase</fullName>
    </recommendedName>
</protein>
<keyword evidence="2 4" id="KW-0378">Hydrolase</keyword>
<proteinExistence type="inferred from homology"/>
<dbReference type="PRINTS" id="PR00116">
    <property type="entry name" value="ARGINASE"/>
</dbReference>
<evidence type="ECO:0000313" key="7">
    <source>
        <dbReference type="Proteomes" id="UP001497383"/>
    </source>
</evidence>
<dbReference type="RefSeq" id="XP_066830510.1">
    <property type="nucleotide sequence ID" value="XM_066973697.1"/>
</dbReference>
<keyword evidence="1" id="KW-0479">Metal-binding</keyword>
<evidence type="ECO:0000256" key="2">
    <source>
        <dbReference type="ARBA" id="ARBA00022801"/>
    </source>
</evidence>
<comment type="similarity">
    <text evidence="3 4">Belongs to the arginase family.</text>
</comment>
<accession>A0ABP0ZNT5</accession>
<organism evidence="6 7">
    <name type="scientific">Lodderomyces beijingensis</name>
    <dbReference type="NCBI Taxonomy" id="1775926"/>
    <lineage>
        <taxon>Eukaryota</taxon>
        <taxon>Fungi</taxon>
        <taxon>Dikarya</taxon>
        <taxon>Ascomycota</taxon>
        <taxon>Saccharomycotina</taxon>
        <taxon>Pichiomycetes</taxon>
        <taxon>Debaryomycetaceae</taxon>
        <taxon>Candida/Lodderomyces clade</taxon>
        <taxon>Lodderomyces</taxon>
    </lineage>
</organism>
<evidence type="ECO:0000256" key="4">
    <source>
        <dbReference type="RuleBase" id="RU003684"/>
    </source>
</evidence>
<dbReference type="PANTHER" id="PTHR11358:SF28">
    <property type="entry name" value="HYPOTHETICAL ARGINASE FAMILY PROTEIN (EUROFUNG)"/>
    <property type="match status" value="1"/>
</dbReference>
<dbReference type="GeneID" id="92208768"/>
<keyword evidence="5" id="KW-0732">Signal</keyword>
<dbReference type="InterPro" id="IPR020855">
    <property type="entry name" value="Ureohydrolase_Mn_BS"/>
</dbReference>
<keyword evidence="7" id="KW-1185">Reference proteome</keyword>
<dbReference type="PROSITE" id="PS01053">
    <property type="entry name" value="ARGINASE_1"/>
    <property type="match status" value="1"/>
</dbReference>
<feature type="chain" id="PRO_5046138317" description="Agmatinase" evidence="5">
    <location>
        <begin position="21"/>
        <end position="451"/>
    </location>
</feature>
<dbReference type="Proteomes" id="UP001497383">
    <property type="component" value="Chromosome 4"/>
</dbReference>
<dbReference type="EMBL" id="OZ022408">
    <property type="protein sequence ID" value="CAK9439464.1"/>
    <property type="molecule type" value="Genomic_DNA"/>
</dbReference>
<name>A0ABP0ZNT5_9ASCO</name>
<evidence type="ECO:0000256" key="1">
    <source>
        <dbReference type="ARBA" id="ARBA00022723"/>
    </source>
</evidence>